<name>A0ABT8RKR5_9BACT</name>
<keyword evidence="2" id="KW-1185">Reference proteome</keyword>
<accession>A0ABT8RKR5</accession>
<evidence type="ECO:0000313" key="1">
    <source>
        <dbReference type="EMBL" id="MDO1451542.1"/>
    </source>
</evidence>
<reference evidence="1" key="1">
    <citation type="submission" date="2023-07" db="EMBL/GenBank/DDBJ databases">
        <title>The genome sequence of Rhodocytophaga aerolata KACC 12507.</title>
        <authorList>
            <person name="Zhang X."/>
        </authorList>
    </citation>
    <scope>NUCLEOTIDE SEQUENCE</scope>
    <source>
        <strain evidence="1">KACC 12507</strain>
    </source>
</reference>
<gene>
    <name evidence="1" type="ORF">Q0590_35040</name>
</gene>
<comment type="caution">
    <text evidence="1">The sequence shown here is derived from an EMBL/GenBank/DDBJ whole genome shotgun (WGS) entry which is preliminary data.</text>
</comment>
<sequence>MGKDMLAVSDIIGKNRRNVERILGRAEKLSTLTAIEHLTAISACYQAGRITIVYVDNTADWITIDGREDQIIEEFFRFLGVTTTLANFKYQGIVRYFNLAGLAEIAIYGNYEGYIDHVCIKAFTK</sequence>
<protein>
    <submittedName>
        <fullName evidence="1">Uncharacterized protein</fullName>
    </submittedName>
</protein>
<organism evidence="1 2">
    <name type="scientific">Rhodocytophaga aerolata</name>
    <dbReference type="NCBI Taxonomy" id="455078"/>
    <lineage>
        <taxon>Bacteria</taxon>
        <taxon>Pseudomonadati</taxon>
        <taxon>Bacteroidota</taxon>
        <taxon>Cytophagia</taxon>
        <taxon>Cytophagales</taxon>
        <taxon>Rhodocytophagaceae</taxon>
        <taxon>Rhodocytophaga</taxon>
    </lineage>
</organism>
<evidence type="ECO:0000313" key="2">
    <source>
        <dbReference type="Proteomes" id="UP001168528"/>
    </source>
</evidence>
<proteinExistence type="predicted"/>
<dbReference type="Proteomes" id="UP001168528">
    <property type="component" value="Unassembled WGS sequence"/>
</dbReference>
<dbReference type="RefSeq" id="WP_302042339.1">
    <property type="nucleotide sequence ID" value="NZ_JAUKPO010000065.1"/>
</dbReference>
<dbReference type="EMBL" id="JAUKPO010000065">
    <property type="protein sequence ID" value="MDO1451542.1"/>
    <property type="molecule type" value="Genomic_DNA"/>
</dbReference>